<evidence type="ECO:0000256" key="4">
    <source>
        <dbReference type="ARBA" id="ARBA00022679"/>
    </source>
</evidence>
<sequence>MKGEVLKSSTIIKILGFTLLSIAFFYFGKHWFDGSQQLIFFNSHQNPTTSQFVSISPNFNKSFNLPSLINNTTTNSPENSVPSPPPVAPPPPVAQPPPGVERMGVLDENGVMNDEFEVGDFDPKVVDNWGIGNETDVVEIGVNRFRVKKFGLCPASMREYIPCLDNVEAISKLKSTERGEKFERHCPEKGKGLSCLVPPPRGYRAPIPWPRSRDEVWFSNVPHARLAEDKGGQNWILIDKDKFKFPGGGTQFIHGADQYLDQIEKMLPEIAFGRHVRVALDIGCGVASFGAYLISRNVLTLSVAPKDVHENQIQFALERGVPAMVAAIATHRLLYPSQAFELIHCSRCRINWTRDDGILLLEVNRLLRAGGYFVWAAQPVYKHEPLLERQWEEMVNLTTRLCWNLVKKEGYIAIWQKPLNNSCYLSREEGTQPSLCDVHDDPDDVWYVDLKACITRLPEEGYGANVTNWPSRLQYPPDRLQSIQVDSFVSRKELFKAESKFWKEIIGSYVRAWHWKKFKLRNVMDMRAGFGGFAAALIENQLDCWVLNVVPVSGQNTLPVIFDRGLLGVMHDWCEPFDTYPRTYDLLHANGLFSIEQKRCNMSTIMLEMDRILRPGGRVYIRDSVAVMDELQDIGKAMGWHVTVRDTSEGPHASYKILTCDKHLLRA</sequence>
<comment type="caution">
    <text evidence="12">The sequence shown here is derived from an EMBL/GenBank/DDBJ whole genome shotgun (WGS) entry which is preliminary data.</text>
</comment>
<accession>A0AAE1RN32</accession>
<dbReference type="GO" id="GO:0032259">
    <property type="term" value="P:methylation"/>
    <property type="evidence" value="ECO:0007669"/>
    <property type="project" value="UniProtKB-KW"/>
</dbReference>
<reference evidence="12" key="1">
    <citation type="submission" date="2023-12" db="EMBL/GenBank/DDBJ databases">
        <title>Genome assembly of Anisodus tanguticus.</title>
        <authorList>
            <person name="Wang Y.-J."/>
        </authorList>
    </citation>
    <scope>NUCLEOTIDE SEQUENCE</scope>
    <source>
        <strain evidence="12">KB-2021</strain>
        <tissue evidence="12">Leaf</tissue>
    </source>
</reference>
<evidence type="ECO:0000256" key="11">
    <source>
        <dbReference type="SAM" id="MobiDB-lite"/>
    </source>
</evidence>
<keyword evidence="8 10" id="KW-0472">Membrane</keyword>
<evidence type="ECO:0000256" key="9">
    <source>
        <dbReference type="ARBA" id="ARBA00023180"/>
    </source>
</evidence>
<evidence type="ECO:0000256" key="7">
    <source>
        <dbReference type="ARBA" id="ARBA00022989"/>
    </source>
</evidence>
<comment type="similarity">
    <text evidence="2 10">Belongs to the methyltransferase superfamily.</text>
</comment>
<keyword evidence="13" id="KW-1185">Reference proteome</keyword>
<evidence type="ECO:0000256" key="8">
    <source>
        <dbReference type="ARBA" id="ARBA00023136"/>
    </source>
</evidence>
<feature type="compositionally biased region" description="Low complexity" evidence="11">
    <location>
        <begin position="71"/>
        <end position="81"/>
    </location>
</feature>
<evidence type="ECO:0000256" key="6">
    <source>
        <dbReference type="ARBA" id="ARBA00022968"/>
    </source>
</evidence>
<keyword evidence="3 10" id="KW-0489">Methyltransferase</keyword>
<dbReference type="Pfam" id="PF03141">
    <property type="entry name" value="Methyltransf_29"/>
    <property type="match status" value="1"/>
</dbReference>
<evidence type="ECO:0000313" key="13">
    <source>
        <dbReference type="Proteomes" id="UP001291623"/>
    </source>
</evidence>
<evidence type="ECO:0000256" key="2">
    <source>
        <dbReference type="ARBA" id="ARBA00008361"/>
    </source>
</evidence>
<proteinExistence type="inferred from homology"/>
<evidence type="ECO:0000256" key="5">
    <source>
        <dbReference type="ARBA" id="ARBA00022692"/>
    </source>
</evidence>
<dbReference type="SUPFAM" id="SSF53335">
    <property type="entry name" value="S-adenosyl-L-methionine-dependent methyltransferases"/>
    <property type="match status" value="2"/>
</dbReference>
<feature type="region of interest" description="Disordered" evidence="11">
    <location>
        <begin position="70"/>
        <end position="96"/>
    </location>
</feature>
<dbReference type="InterPro" id="IPR004159">
    <property type="entry name" value="Put_SAM_MeTrfase"/>
</dbReference>
<keyword evidence="6 10" id="KW-0735">Signal-anchor</keyword>
<evidence type="ECO:0000313" key="12">
    <source>
        <dbReference type="EMBL" id="KAK4353807.1"/>
    </source>
</evidence>
<comment type="subcellular location">
    <subcellularLocation>
        <location evidence="1">Golgi apparatus membrane</location>
        <topology evidence="1">Single-pass type II membrane protein</topology>
    </subcellularLocation>
    <subcellularLocation>
        <location evidence="10">Membrane</location>
        <topology evidence="10">Single-pass type II membrane protein</topology>
    </subcellularLocation>
</comment>
<dbReference type="PANTHER" id="PTHR10108:SF979">
    <property type="entry name" value="METHYLTRANSFERASE PMT11-RELATED"/>
    <property type="match status" value="1"/>
</dbReference>
<evidence type="ECO:0000256" key="3">
    <source>
        <dbReference type="ARBA" id="ARBA00022603"/>
    </source>
</evidence>
<dbReference type="Gene3D" id="3.40.50.150">
    <property type="entry name" value="Vaccinia Virus protein VP39"/>
    <property type="match status" value="1"/>
</dbReference>
<dbReference type="AlphaFoldDB" id="A0AAE1RN32"/>
<keyword evidence="4 10" id="KW-0808">Transferase</keyword>
<evidence type="ECO:0000256" key="1">
    <source>
        <dbReference type="ARBA" id="ARBA00004323"/>
    </source>
</evidence>
<dbReference type="EC" id="2.1.1.-" evidence="10"/>
<keyword evidence="9 10" id="KW-0325">Glycoprotein</keyword>
<dbReference type="GO" id="GO:0008168">
    <property type="term" value="F:methyltransferase activity"/>
    <property type="evidence" value="ECO:0007669"/>
    <property type="project" value="UniProtKB-UniRule"/>
</dbReference>
<keyword evidence="5 10" id="KW-0812">Transmembrane</keyword>
<dbReference type="InterPro" id="IPR029063">
    <property type="entry name" value="SAM-dependent_MTases_sf"/>
</dbReference>
<dbReference type="FunFam" id="3.40.50.150:FF:000043">
    <property type="entry name" value="probable methyltransferase PMT3"/>
    <property type="match status" value="1"/>
</dbReference>
<dbReference type="GO" id="GO:0000139">
    <property type="term" value="C:Golgi membrane"/>
    <property type="evidence" value="ECO:0007669"/>
    <property type="project" value="UniProtKB-SubCell"/>
</dbReference>
<dbReference type="Proteomes" id="UP001291623">
    <property type="component" value="Unassembled WGS sequence"/>
</dbReference>
<evidence type="ECO:0000256" key="10">
    <source>
        <dbReference type="RuleBase" id="RU366043"/>
    </source>
</evidence>
<dbReference type="GO" id="GO:0005768">
    <property type="term" value="C:endosome"/>
    <property type="evidence" value="ECO:0007669"/>
    <property type="project" value="TreeGrafter"/>
</dbReference>
<organism evidence="12 13">
    <name type="scientific">Anisodus tanguticus</name>
    <dbReference type="NCBI Taxonomy" id="243964"/>
    <lineage>
        <taxon>Eukaryota</taxon>
        <taxon>Viridiplantae</taxon>
        <taxon>Streptophyta</taxon>
        <taxon>Embryophyta</taxon>
        <taxon>Tracheophyta</taxon>
        <taxon>Spermatophyta</taxon>
        <taxon>Magnoliopsida</taxon>
        <taxon>eudicotyledons</taxon>
        <taxon>Gunneridae</taxon>
        <taxon>Pentapetalae</taxon>
        <taxon>asterids</taxon>
        <taxon>lamiids</taxon>
        <taxon>Solanales</taxon>
        <taxon>Solanaceae</taxon>
        <taxon>Solanoideae</taxon>
        <taxon>Hyoscyameae</taxon>
        <taxon>Anisodus</taxon>
    </lineage>
</organism>
<feature type="transmembrane region" description="Helical" evidence="10">
    <location>
        <begin position="12"/>
        <end position="32"/>
    </location>
</feature>
<gene>
    <name evidence="12" type="ORF">RND71_026001</name>
</gene>
<protein>
    <recommendedName>
        <fullName evidence="10">Methyltransferase</fullName>
        <ecNumber evidence="10">2.1.1.-</ecNumber>
    </recommendedName>
</protein>
<dbReference type="PANTHER" id="PTHR10108">
    <property type="entry name" value="SAM-DEPENDENT METHYLTRANSFERASE"/>
    <property type="match status" value="1"/>
</dbReference>
<keyword evidence="7 10" id="KW-1133">Transmembrane helix</keyword>
<dbReference type="EMBL" id="JAVYJV010000014">
    <property type="protein sequence ID" value="KAK4353807.1"/>
    <property type="molecule type" value="Genomic_DNA"/>
</dbReference>
<dbReference type="GO" id="GO:0005802">
    <property type="term" value="C:trans-Golgi network"/>
    <property type="evidence" value="ECO:0007669"/>
    <property type="project" value="TreeGrafter"/>
</dbReference>
<name>A0AAE1RN32_9SOLA</name>
<feature type="compositionally biased region" description="Pro residues" evidence="11">
    <location>
        <begin position="82"/>
        <end position="96"/>
    </location>
</feature>